<keyword evidence="14" id="KW-0443">Lipid metabolism</keyword>
<dbReference type="OrthoDB" id="9799199at2"/>
<evidence type="ECO:0000313" key="20">
    <source>
        <dbReference type="EMBL" id="REF84240.1"/>
    </source>
</evidence>
<keyword evidence="16" id="KW-0594">Phospholipid biosynthesis</keyword>
<feature type="transmembrane region" description="Helical" evidence="19">
    <location>
        <begin position="26"/>
        <end position="56"/>
    </location>
</feature>
<feature type="transmembrane region" description="Helical" evidence="19">
    <location>
        <begin position="140"/>
        <end position="162"/>
    </location>
</feature>
<dbReference type="Proteomes" id="UP000256900">
    <property type="component" value="Unassembled WGS sequence"/>
</dbReference>
<sequence length="291" mass="30541">MTNPNEAAARALRIRLADLGPRLGSAAVLIAVATVSWWVGSISFFVVWLIAALVVHFEWERIVGGANLDARLAIGTLSLIAAAIAVRSQAAGFAVLIIIAAAIVSGLQAGPGRRLWSGLGVAYAGALILAVLTLRSSFPFGRWAIGWLFAIVWGTDACAYFAGRLIGGPKFLPHISPSKTWSGTGVGIIAGALIGLGFLAVAAQISQLEALRPDPALFFLGLVLAAVSQTGDLFESWMKRRFGAKDSGTFIPGHGGLMDRVDGFVAAVVFAAFLGMLRAFPTPAEGLFHWM</sequence>
<keyword evidence="10 18" id="KW-0808">Transferase</keyword>
<protein>
    <recommendedName>
        <fullName evidence="7 18">Phosphatidate cytidylyltransferase</fullName>
        <ecNumber evidence="6 18">2.7.7.41</ecNumber>
    </recommendedName>
</protein>
<keyword evidence="17" id="KW-1208">Phospholipid metabolism</keyword>
<evidence type="ECO:0000256" key="4">
    <source>
        <dbReference type="ARBA" id="ARBA00005189"/>
    </source>
</evidence>
<accession>A0A3D9YNS8</accession>
<dbReference type="UniPathway" id="UPA00557">
    <property type="reaction ID" value="UER00614"/>
</dbReference>
<keyword evidence="12 18" id="KW-0548">Nucleotidyltransferase</keyword>
<feature type="transmembrane region" description="Helical" evidence="19">
    <location>
        <begin position="91"/>
        <end position="108"/>
    </location>
</feature>
<reference evidence="20 21" key="1">
    <citation type="submission" date="2018-08" db="EMBL/GenBank/DDBJ databases">
        <title>Genomic Encyclopedia of Type Strains, Phase IV (KMG-IV): sequencing the most valuable type-strain genomes for metagenomic binning, comparative biology and taxonomic classification.</title>
        <authorList>
            <person name="Goeker M."/>
        </authorList>
    </citation>
    <scope>NUCLEOTIDE SEQUENCE [LARGE SCALE GENOMIC DNA]</scope>
    <source>
        <strain evidence="20 21">BW863</strain>
    </source>
</reference>
<dbReference type="GO" id="GO:0005886">
    <property type="term" value="C:plasma membrane"/>
    <property type="evidence" value="ECO:0007669"/>
    <property type="project" value="UniProtKB-SubCell"/>
</dbReference>
<evidence type="ECO:0000256" key="7">
    <source>
        <dbReference type="ARBA" id="ARBA00019373"/>
    </source>
</evidence>
<feature type="transmembrane region" description="Helical" evidence="19">
    <location>
        <begin position="263"/>
        <end position="281"/>
    </location>
</feature>
<evidence type="ECO:0000256" key="9">
    <source>
        <dbReference type="ARBA" id="ARBA00022516"/>
    </source>
</evidence>
<keyword evidence="15 19" id="KW-0472">Membrane</keyword>
<feature type="transmembrane region" description="Helical" evidence="19">
    <location>
        <begin position="183"/>
        <end position="205"/>
    </location>
</feature>
<evidence type="ECO:0000256" key="3">
    <source>
        <dbReference type="ARBA" id="ARBA00005119"/>
    </source>
</evidence>
<dbReference type="AlphaFoldDB" id="A0A3D9YNS8"/>
<evidence type="ECO:0000256" key="14">
    <source>
        <dbReference type="ARBA" id="ARBA00023098"/>
    </source>
</evidence>
<evidence type="ECO:0000256" key="18">
    <source>
        <dbReference type="RuleBase" id="RU003938"/>
    </source>
</evidence>
<keyword evidence="8" id="KW-1003">Cell membrane</keyword>
<keyword evidence="21" id="KW-1185">Reference proteome</keyword>
<feature type="transmembrane region" description="Helical" evidence="19">
    <location>
        <begin position="217"/>
        <end position="234"/>
    </location>
</feature>
<dbReference type="GO" id="GO:0004605">
    <property type="term" value="F:phosphatidate cytidylyltransferase activity"/>
    <property type="evidence" value="ECO:0007669"/>
    <property type="project" value="UniProtKB-EC"/>
</dbReference>
<feature type="transmembrane region" description="Helical" evidence="19">
    <location>
        <begin position="68"/>
        <end position="85"/>
    </location>
</feature>
<feature type="transmembrane region" description="Helical" evidence="19">
    <location>
        <begin position="115"/>
        <end position="134"/>
    </location>
</feature>
<evidence type="ECO:0000256" key="2">
    <source>
        <dbReference type="ARBA" id="ARBA00004651"/>
    </source>
</evidence>
<evidence type="ECO:0000256" key="15">
    <source>
        <dbReference type="ARBA" id="ARBA00023136"/>
    </source>
</evidence>
<evidence type="ECO:0000256" key="10">
    <source>
        <dbReference type="ARBA" id="ARBA00022679"/>
    </source>
</evidence>
<dbReference type="EMBL" id="QUMO01000005">
    <property type="protein sequence ID" value="REF84240.1"/>
    <property type="molecule type" value="Genomic_DNA"/>
</dbReference>
<dbReference type="PROSITE" id="PS01315">
    <property type="entry name" value="CDS"/>
    <property type="match status" value="1"/>
</dbReference>
<dbReference type="GO" id="GO:0016024">
    <property type="term" value="P:CDP-diacylglycerol biosynthetic process"/>
    <property type="evidence" value="ECO:0007669"/>
    <property type="project" value="UniProtKB-UniPathway"/>
</dbReference>
<evidence type="ECO:0000256" key="6">
    <source>
        <dbReference type="ARBA" id="ARBA00012487"/>
    </source>
</evidence>
<dbReference type="Pfam" id="PF01148">
    <property type="entry name" value="CTP_transf_1"/>
    <property type="match status" value="1"/>
</dbReference>
<dbReference type="InterPro" id="IPR000374">
    <property type="entry name" value="PC_trans"/>
</dbReference>
<name>A0A3D9YNS8_9HYPH</name>
<evidence type="ECO:0000256" key="19">
    <source>
        <dbReference type="SAM" id="Phobius"/>
    </source>
</evidence>
<comment type="subcellular location">
    <subcellularLocation>
        <location evidence="2">Cell membrane</location>
        <topology evidence="2">Multi-pass membrane protein</topology>
    </subcellularLocation>
</comment>
<organism evidence="20 21">
    <name type="scientific">Methylovirgula ligni</name>
    <dbReference type="NCBI Taxonomy" id="569860"/>
    <lineage>
        <taxon>Bacteria</taxon>
        <taxon>Pseudomonadati</taxon>
        <taxon>Pseudomonadota</taxon>
        <taxon>Alphaproteobacteria</taxon>
        <taxon>Hyphomicrobiales</taxon>
        <taxon>Beijerinckiaceae</taxon>
        <taxon>Methylovirgula</taxon>
    </lineage>
</organism>
<dbReference type="PANTHER" id="PTHR46382:SF1">
    <property type="entry name" value="PHOSPHATIDATE CYTIDYLYLTRANSFERASE"/>
    <property type="match status" value="1"/>
</dbReference>
<evidence type="ECO:0000256" key="11">
    <source>
        <dbReference type="ARBA" id="ARBA00022692"/>
    </source>
</evidence>
<comment type="catalytic activity">
    <reaction evidence="1 18">
        <text>a 1,2-diacyl-sn-glycero-3-phosphate + CTP + H(+) = a CDP-1,2-diacyl-sn-glycerol + diphosphate</text>
        <dbReference type="Rhea" id="RHEA:16229"/>
        <dbReference type="ChEBI" id="CHEBI:15378"/>
        <dbReference type="ChEBI" id="CHEBI:33019"/>
        <dbReference type="ChEBI" id="CHEBI:37563"/>
        <dbReference type="ChEBI" id="CHEBI:58332"/>
        <dbReference type="ChEBI" id="CHEBI:58608"/>
        <dbReference type="EC" id="2.7.7.41"/>
    </reaction>
</comment>
<evidence type="ECO:0000256" key="17">
    <source>
        <dbReference type="ARBA" id="ARBA00023264"/>
    </source>
</evidence>
<dbReference type="PANTHER" id="PTHR46382">
    <property type="entry name" value="PHOSPHATIDATE CYTIDYLYLTRANSFERASE"/>
    <property type="match status" value="1"/>
</dbReference>
<dbReference type="EC" id="2.7.7.41" evidence="6 18"/>
<evidence type="ECO:0000256" key="12">
    <source>
        <dbReference type="ARBA" id="ARBA00022695"/>
    </source>
</evidence>
<dbReference type="RefSeq" id="WP_115837586.1">
    <property type="nucleotide sequence ID" value="NZ_CP025086.1"/>
</dbReference>
<comment type="caution">
    <text evidence="20">The sequence shown here is derived from an EMBL/GenBank/DDBJ whole genome shotgun (WGS) entry which is preliminary data.</text>
</comment>
<evidence type="ECO:0000256" key="5">
    <source>
        <dbReference type="ARBA" id="ARBA00010185"/>
    </source>
</evidence>
<evidence type="ECO:0000256" key="1">
    <source>
        <dbReference type="ARBA" id="ARBA00001698"/>
    </source>
</evidence>
<proteinExistence type="inferred from homology"/>
<evidence type="ECO:0000256" key="13">
    <source>
        <dbReference type="ARBA" id="ARBA00022989"/>
    </source>
</evidence>
<keyword evidence="11 18" id="KW-0812">Transmembrane</keyword>
<comment type="pathway">
    <text evidence="3 18">Phospholipid metabolism; CDP-diacylglycerol biosynthesis; CDP-diacylglycerol from sn-glycerol 3-phosphate: step 3/3.</text>
</comment>
<evidence type="ECO:0000313" key="21">
    <source>
        <dbReference type="Proteomes" id="UP000256900"/>
    </source>
</evidence>
<evidence type="ECO:0000256" key="16">
    <source>
        <dbReference type="ARBA" id="ARBA00023209"/>
    </source>
</evidence>
<comment type="pathway">
    <text evidence="4">Lipid metabolism.</text>
</comment>
<keyword evidence="13 19" id="KW-1133">Transmembrane helix</keyword>
<comment type="similarity">
    <text evidence="5 18">Belongs to the CDS family.</text>
</comment>
<gene>
    <name evidence="20" type="ORF">DES32_3087</name>
</gene>
<keyword evidence="9" id="KW-0444">Lipid biosynthesis</keyword>
<evidence type="ECO:0000256" key="8">
    <source>
        <dbReference type="ARBA" id="ARBA00022475"/>
    </source>
</evidence>